<dbReference type="Gene3D" id="2.40.160.220">
    <property type="match status" value="1"/>
</dbReference>
<organism evidence="1">
    <name type="scientific">Leviviridae sp</name>
    <dbReference type="NCBI Taxonomy" id="2027243"/>
    <lineage>
        <taxon>Viruses</taxon>
        <taxon>Riboviria</taxon>
        <taxon>Orthornavirae</taxon>
        <taxon>Lenarviricota</taxon>
        <taxon>Leviviricetes</taxon>
        <taxon>Norzivirales</taxon>
        <taxon>Fiersviridae</taxon>
    </lineage>
</organism>
<reference evidence="1" key="1">
    <citation type="submission" date="2019-05" db="EMBL/GenBank/DDBJ databases">
        <title>Metatranscriptomic reconstruction reveals RNA viruses with the potential to shape carbon cycling in soil.</title>
        <authorList>
            <person name="Starr E.P."/>
            <person name="Nuccio E."/>
            <person name="Pett-Ridge J."/>
            <person name="Banfield J.F."/>
            <person name="Firestone M.K."/>
        </authorList>
    </citation>
    <scope>NUCLEOTIDE SEQUENCE</scope>
    <source>
        <strain evidence="1">H2_Rhizo_33_scaffold_612</strain>
    </source>
</reference>
<gene>
    <name evidence="1" type="ORF">H2Rhizo33612_000002</name>
</gene>
<name>A0A514CYP4_9VIRU</name>
<evidence type="ECO:0000313" key="1">
    <source>
        <dbReference type="EMBL" id="QDH86476.1"/>
    </source>
</evidence>
<sequence>MALADPQSVTIGAATTPLPRVSTGANTSAYQSADSTVQLTASHSYGKRNRRTARVTSTKITVDPLLTNVNVRVSASAYVVIDVPPSGFSAVEQKDLLLSIATWLSASSGANAVKLIGGEN</sequence>
<dbReference type="EMBL" id="MN032704">
    <property type="protein sequence ID" value="QDH86476.1"/>
    <property type="molecule type" value="Genomic_RNA"/>
</dbReference>
<protein>
    <recommendedName>
        <fullName evidence="2">Coat protein</fullName>
    </recommendedName>
</protein>
<accession>A0A514CYP4</accession>
<evidence type="ECO:0008006" key="2">
    <source>
        <dbReference type="Google" id="ProtNLM"/>
    </source>
</evidence>
<proteinExistence type="predicted"/>